<evidence type="ECO:0000313" key="3">
    <source>
        <dbReference type="Proteomes" id="UP000634206"/>
    </source>
</evidence>
<evidence type="ECO:0000313" key="2">
    <source>
        <dbReference type="EMBL" id="MBK1853969.1"/>
    </source>
</evidence>
<dbReference type="RefSeq" id="WP_309488577.1">
    <property type="nucleotide sequence ID" value="NZ_JAENIG010000002.1"/>
</dbReference>
<accession>A0AAE2SAD8</accession>
<gene>
    <name evidence="2" type="ORF">JIN83_03285</name>
</gene>
<feature type="domain" description="Transglutaminase-like" evidence="1">
    <location>
        <begin position="223"/>
        <end position="294"/>
    </location>
</feature>
<evidence type="ECO:0000259" key="1">
    <source>
        <dbReference type="SMART" id="SM00460"/>
    </source>
</evidence>
<keyword evidence="3" id="KW-1185">Reference proteome</keyword>
<proteinExistence type="predicted"/>
<dbReference type="Gene3D" id="3.10.620.30">
    <property type="match status" value="1"/>
</dbReference>
<dbReference type="PANTHER" id="PTHR37002:SF3">
    <property type="entry name" value="TRANSGLUTAMINASE-LIKE DOMAIN-CONTAINING PROTEIN"/>
    <property type="match status" value="1"/>
</dbReference>
<dbReference type="Proteomes" id="UP000634206">
    <property type="component" value="Unassembled WGS sequence"/>
</dbReference>
<protein>
    <recommendedName>
        <fullName evidence="1">Transglutaminase-like domain-containing protein</fullName>
    </recommendedName>
</protein>
<dbReference type="PANTHER" id="PTHR37002">
    <property type="entry name" value="AGAP007005-PA"/>
    <property type="match status" value="1"/>
</dbReference>
<dbReference type="InterPro" id="IPR002931">
    <property type="entry name" value="Transglutaminase-like"/>
</dbReference>
<dbReference type="SUPFAM" id="SSF54001">
    <property type="entry name" value="Cysteine proteinases"/>
    <property type="match status" value="1"/>
</dbReference>
<organism evidence="2 3">
    <name type="scientific">Oceaniferula flava</name>
    <dbReference type="NCBI Taxonomy" id="2800421"/>
    <lineage>
        <taxon>Bacteria</taxon>
        <taxon>Pseudomonadati</taxon>
        <taxon>Verrucomicrobiota</taxon>
        <taxon>Verrucomicrobiia</taxon>
        <taxon>Verrucomicrobiales</taxon>
        <taxon>Verrucomicrobiaceae</taxon>
        <taxon>Oceaniferula</taxon>
    </lineage>
</organism>
<name>A0AAE2SAD8_9BACT</name>
<dbReference type="InterPro" id="IPR038765">
    <property type="entry name" value="Papain-like_cys_pep_sf"/>
</dbReference>
<dbReference type="SMART" id="SM00460">
    <property type="entry name" value="TGc"/>
    <property type="match status" value="1"/>
</dbReference>
<dbReference type="EMBL" id="JAENIG010000002">
    <property type="protein sequence ID" value="MBK1853969.1"/>
    <property type="molecule type" value="Genomic_DNA"/>
</dbReference>
<sequence>MFHCLIAGVLAFNSGLSASDDVLTPAELETIDRLPKVAGGLNVGYEIDRRATKRVDTTLFYMVMAPELQASHWEFIAPWPPDLPSQQVHYVRSSPKADRGSELSALRRKILVINLKAGKHTQNTAGVKIYYGAQLYARSLRVDKSKIAKADVTLSDLQRKLFLRPSPLGDYTSEEFQDWIHKNGFVRKSDEGEIDLARRVFQGLASKFRYQADSKLDRSLIAVCRSGKSDCGGLSNLFVATLRAQGIPARSLVGRWAKSAVKGEKVGGVPYFQSHVKAEFFAQGVGWIPVDLASAVLDGETPDKLIFFGRDPGDFITMHVDPRLRVVSEYFGMNDLTWLQDVTFWVRGEGALTGHVSTGTWQVK</sequence>
<reference evidence="2" key="1">
    <citation type="submission" date="2021-01" db="EMBL/GenBank/DDBJ databases">
        <title>Modified the classification status of verrucomicrobia.</title>
        <authorList>
            <person name="Feng X."/>
        </authorList>
    </citation>
    <scope>NUCLEOTIDE SEQUENCE</scope>
    <source>
        <strain evidence="2">5K15</strain>
    </source>
</reference>
<dbReference type="AlphaFoldDB" id="A0AAE2SAD8"/>
<dbReference type="Pfam" id="PF01841">
    <property type="entry name" value="Transglut_core"/>
    <property type="match status" value="1"/>
</dbReference>
<comment type="caution">
    <text evidence="2">The sequence shown here is derived from an EMBL/GenBank/DDBJ whole genome shotgun (WGS) entry which is preliminary data.</text>
</comment>